<sequence length="220" mass="24544">MGLLLHTWSEDTFRRIANGMDGKLVRPIHNWLTVKCNEVEFETYVKEFGAKVLSRHVQSLNKTDESFVQELPETMSSPVSQAREMERSVQEDEDDGVHVEDILVPVQGVNATLNSVLGGMREEENGGMIGNDVSGARIEDDIKSQGLKVLDSGLDHHNSLRAQRYNVAQDMSHIGMIDLGLSLLFAEGENNRQENISSDIFPYPPSFEPCGNGAHVHRRS</sequence>
<dbReference type="Proteomes" id="UP001341840">
    <property type="component" value="Unassembled WGS sequence"/>
</dbReference>
<dbReference type="EMBL" id="JASCZI010121133">
    <property type="protein sequence ID" value="MED6160011.1"/>
    <property type="molecule type" value="Genomic_DNA"/>
</dbReference>
<evidence type="ECO:0000313" key="2">
    <source>
        <dbReference type="Proteomes" id="UP001341840"/>
    </source>
</evidence>
<reference evidence="1 2" key="1">
    <citation type="journal article" date="2023" name="Plants (Basel)">
        <title>Bridging the Gap: Combining Genomics and Transcriptomics Approaches to Understand Stylosanthes scabra, an Orphan Legume from the Brazilian Caatinga.</title>
        <authorList>
            <person name="Ferreira-Neto J.R.C."/>
            <person name="da Silva M.D."/>
            <person name="Binneck E."/>
            <person name="de Melo N.F."/>
            <person name="da Silva R.H."/>
            <person name="de Melo A.L.T.M."/>
            <person name="Pandolfi V."/>
            <person name="Bustamante F.O."/>
            <person name="Brasileiro-Vidal A.C."/>
            <person name="Benko-Iseppon A.M."/>
        </authorList>
    </citation>
    <scope>NUCLEOTIDE SEQUENCE [LARGE SCALE GENOMIC DNA]</scope>
    <source>
        <tissue evidence="1">Leaves</tissue>
    </source>
</reference>
<name>A0ABU6UG36_9FABA</name>
<evidence type="ECO:0000313" key="1">
    <source>
        <dbReference type="EMBL" id="MED6160011.1"/>
    </source>
</evidence>
<proteinExistence type="predicted"/>
<organism evidence="1 2">
    <name type="scientific">Stylosanthes scabra</name>
    <dbReference type="NCBI Taxonomy" id="79078"/>
    <lineage>
        <taxon>Eukaryota</taxon>
        <taxon>Viridiplantae</taxon>
        <taxon>Streptophyta</taxon>
        <taxon>Embryophyta</taxon>
        <taxon>Tracheophyta</taxon>
        <taxon>Spermatophyta</taxon>
        <taxon>Magnoliopsida</taxon>
        <taxon>eudicotyledons</taxon>
        <taxon>Gunneridae</taxon>
        <taxon>Pentapetalae</taxon>
        <taxon>rosids</taxon>
        <taxon>fabids</taxon>
        <taxon>Fabales</taxon>
        <taxon>Fabaceae</taxon>
        <taxon>Papilionoideae</taxon>
        <taxon>50 kb inversion clade</taxon>
        <taxon>dalbergioids sensu lato</taxon>
        <taxon>Dalbergieae</taxon>
        <taxon>Pterocarpus clade</taxon>
        <taxon>Stylosanthes</taxon>
    </lineage>
</organism>
<gene>
    <name evidence="1" type="ORF">PIB30_047503</name>
</gene>
<keyword evidence="2" id="KW-1185">Reference proteome</keyword>
<protein>
    <submittedName>
        <fullName evidence="1">Uncharacterized protein</fullName>
    </submittedName>
</protein>
<comment type="caution">
    <text evidence="1">The sequence shown here is derived from an EMBL/GenBank/DDBJ whole genome shotgun (WGS) entry which is preliminary data.</text>
</comment>
<accession>A0ABU6UG36</accession>